<dbReference type="InterPro" id="IPR023393">
    <property type="entry name" value="START-like_dom_sf"/>
</dbReference>
<evidence type="ECO:0000313" key="2">
    <source>
        <dbReference type="Proteomes" id="UP000266005"/>
    </source>
</evidence>
<dbReference type="SUPFAM" id="SSF55961">
    <property type="entry name" value="Bet v1-like"/>
    <property type="match status" value="1"/>
</dbReference>
<comment type="caution">
    <text evidence="1">The sequence shown here is derived from an EMBL/GenBank/DDBJ whole genome shotgun (WGS) entry which is preliminary data.</text>
</comment>
<dbReference type="AlphaFoldDB" id="A0A399S1I3"/>
<protein>
    <recommendedName>
        <fullName evidence="3">Coenzyme Q-binding protein COQ10 START domain-containing protein</fullName>
    </recommendedName>
</protein>
<proteinExistence type="predicted"/>
<gene>
    <name evidence="1" type="ORF">D1627_10785</name>
</gene>
<dbReference type="EMBL" id="QWGE01000003">
    <property type="protein sequence ID" value="RIJ37886.1"/>
    <property type="molecule type" value="Genomic_DNA"/>
</dbReference>
<keyword evidence="2" id="KW-1185">Reference proteome</keyword>
<dbReference type="RefSeq" id="WP_119432540.1">
    <property type="nucleotide sequence ID" value="NZ_QWGE01000003.1"/>
</dbReference>
<name>A0A399S1I3_9BACT</name>
<evidence type="ECO:0008006" key="3">
    <source>
        <dbReference type="Google" id="ProtNLM"/>
    </source>
</evidence>
<accession>A0A399S1I3</accession>
<reference evidence="2" key="1">
    <citation type="submission" date="2018-08" db="EMBL/GenBank/DDBJ databases">
        <title>Mucilaginibacter sp. MYSH2.</title>
        <authorList>
            <person name="Seo T."/>
        </authorList>
    </citation>
    <scope>NUCLEOTIDE SEQUENCE [LARGE SCALE GENOMIC DNA]</scope>
    <source>
        <strain evidence="2">KIRAN</strain>
    </source>
</reference>
<organism evidence="1 2">
    <name type="scientific">Pontibacter oryzae</name>
    <dbReference type="NCBI Taxonomy" id="2304593"/>
    <lineage>
        <taxon>Bacteria</taxon>
        <taxon>Pseudomonadati</taxon>
        <taxon>Bacteroidota</taxon>
        <taxon>Cytophagia</taxon>
        <taxon>Cytophagales</taxon>
        <taxon>Hymenobacteraceae</taxon>
        <taxon>Pontibacter</taxon>
    </lineage>
</organism>
<sequence length="146" mass="16824">MHLHLRTNVAQDYLTVFNAFDERLFRRLSPAYPKLKLLRFDGSEPGDVVDVELQTGIKSFRWTSLITARKVTDSEAYFIDEGQQLPPPLRLWRHKHLVTKNGTGATIHDIITFSTGLKLLDVILLPIMKLQFGMRGPIYEREFGKV</sequence>
<dbReference type="Proteomes" id="UP000266005">
    <property type="component" value="Unassembled WGS sequence"/>
</dbReference>
<dbReference type="Gene3D" id="3.30.530.20">
    <property type="match status" value="1"/>
</dbReference>
<dbReference type="OrthoDB" id="838246at2"/>
<evidence type="ECO:0000313" key="1">
    <source>
        <dbReference type="EMBL" id="RIJ37886.1"/>
    </source>
</evidence>